<dbReference type="PANTHER" id="PTHR40094:SF1">
    <property type="entry name" value="UBIQUITIN DOMAIN-CONTAINING PROTEIN"/>
    <property type="match status" value="1"/>
</dbReference>
<evidence type="ECO:0000313" key="4">
    <source>
        <dbReference type="Proteomes" id="UP000029646"/>
    </source>
</evidence>
<protein>
    <recommendedName>
        <fullName evidence="5">Macroglobulin domain-containing protein</fullName>
    </recommendedName>
</protein>
<evidence type="ECO:0000259" key="1">
    <source>
        <dbReference type="Pfam" id="PF01835"/>
    </source>
</evidence>
<feature type="domain" description="Macroglobulin" evidence="1">
    <location>
        <begin position="24"/>
        <end position="104"/>
    </location>
</feature>
<evidence type="ECO:0000259" key="2">
    <source>
        <dbReference type="Pfam" id="PF17972"/>
    </source>
</evidence>
<dbReference type="InterPro" id="IPR041203">
    <property type="entry name" value="Bact_A2M_MG5"/>
</dbReference>
<dbReference type="Pfam" id="PF17972">
    <property type="entry name" value="bMG5"/>
    <property type="match status" value="1"/>
</dbReference>
<dbReference type="InterPro" id="IPR002890">
    <property type="entry name" value="MG2"/>
</dbReference>
<sequence>MQDGNSLSLSKFDVSGHKLQRGLKGYLYGERGVWRPGDTLHLTFMLNDNANKLPKRHPIKLEITDPNGKLVYKNVTADNLNNFYKFTVPTSSEDKTGNYNAKVSVGGATFHKVLKIETVKPNRLKIKIDFDNEILSNNTPLTGNLDVKWLHGAPGKNLKAEIKAKFTSTYTAFDNFKDYTFYDPTRKFQTEEINVFEGKVNDQGIASINKKLNVGKNAPGMLNVQFLVRAFENGGDFSMDAFTKHTRLTVRLLVCVHQKVMPMDLFLRMKIKPLMWLWLMKMASL</sequence>
<evidence type="ECO:0000313" key="3">
    <source>
        <dbReference type="EMBL" id="GAL70116.1"/>
    </source>
</evidence>
<accession>A0A090VZN0</accession>
<dbReference type="Pfam" id="PF01835">
    <property type="entry name" value="MG2"/>
    <property type="match status" value="1"/>
</dbReference>
<proteinExistence type="predicted"/>
<gene>
    <name evidence="3" type="ORF">JCM19302_2691</name>
</gene>
<dbReference type="PANTHER" id="PTHR40094">
    <property type="entry name" value="ALPHA-2-MACROGLOBULIN HOMOLOG"/>
    <property type="match status" value="1"/>
</dbReference>
<dbReference type="EMBL" id="BBNS01000004">
    <property type="protein sequence ID" value="GAL70116.1"/>
    <property type="molecule type" value="Genomic_DNA"/>
</dbReference>
<feature type="domain" description="Bacterial Alpha-2-macroglobulin MG5" evidence="2">
    <location>
        <begin position="123"/>
        <end position="235"/>
    </location>
</feature>
<comment type="caution">
    <text evidence="3">The sequence shown here is derived from an EMBL/GenBank/DDBJ whole genome shotgun (WGS) entry which is preliminary data.</text>
</comment>
<dbReference type="GO" id="GO:0004866">
    <property type="term" value="F:endopeptidase inhibitor activity"/>
    <property type="evidence" value="ECO:0007669"/>
    <property type="project" value="InterPro"/>
</dbReference>
<dbReference type="AlphaFoldDB" id="A0A090VZN0"/>
<organism evidence="3 4">
    <name type="scientific">Jejuia pallidilutea</name>
    <dbReference type="NCBI Taxonomy" id="504487"/>
    <lineage>
        <taxon>Bacteria</taxon>
        <taxon>Pseudomonadati</taxon>
        <taxon>Bacteroidota</taxon>
        <taxon>Flavobacteriia</taxon>
        <taxon>Flavobacteriales</taxon>
        <taxon>Flavobacteriaceae</taxon>
        <taxon>Jejuia</taxon>
    </lineage>
</organism>
<reference evidence="3 4" key="1">
    <citation type="journal article" date="2014" name="Genome Announc.">
        <title>Draft Genome Sequence of Marine Flavobacterium Jejuia pallidilutea Strain 11shimoA1 and Pigmentation Mutants.</title>
        <authorList>
            <person name="Takatani N."/>
            <person name="Nakanishi M."/>
            <person name="Meirelles P."/>
            <person name="Mino S."/>
            <person name="Suda W."/>
            <person name="Oshima K."/>
            <person name="Hattori M."/>
            <person name="Ohkuma M."/>
            <person name="Hosokawa M."/>
            <person name="Miyashita K."/>
            <person name="Thompson F.L."/>
            <person name="Niwa A."/>
            <person name="Sawabe T."/>
            <person name="Sawabe T."/>
        </authorList>
    </citation>
    <scope>NUCLEOTIDE SEQUENCE [LARGE SCALE GENOMIC DNA]</scope>
    <source>
        <strain evidence="4">JCM19302</strain>
    </source>
</reference>
<dbReference type="Proteomes" id="UP000029646">
    <property type="component" value="Unassembled WGS sequence"/>
</dbReference>
<dbReference type="InterPro" id="IPR051802">
    <property type="entry name" value="YfhM-like"/>
</dbReference>
<evidence type="ECO:0008006" key="5">
    <source>
        <dbReference type="Google" id="ProtNLM"/>
    </source>
</evidence>
<name>A0A090VZN0_9FLAO</name>
<dbReference type="Gene3D" id="2.60.40.1930">
    <property type="match status" value="1"/>
</dbReference>